<dbReference type="EMBL" id="SMFZ01000001">
    <property type="protein sequence ID" value="TCK25784.1"/>
    <property type="molecule type" value="Genomic_DNA"/>
</dbReference>
<gene>
    <name evidence="1" type="ORF">EV378_1606</name>
</gene>
<name>A0A4R1HSZ4_PSEEN</name>
<keyword evidence="2" id="KW-1185">Reference proteome</keyword>
<accession>A0A4R1HSZ4</accession>
<comment type="caution">
    <text evidence="1">The sequence shown here is derived from an EMBL/GenBank/DDBJ whole genome shotgun (WGS) entry which is preliminary data.</text>
</comment>
<protein>
    <recommendedName>
        <fullName evidence="3">DUF2255 family protein</fullName>
    </recommendedName>
</protein>
<evidence type="ECO:0000313" key="1">
    <source>
        <dbReference type="EMBL" id="TCK25784.1"/>
    </source>
</evidence>
<organism evidence="1 2">
    <name type="scientific">Pseudonocardia endophytica</name>
    <dbReference type="NCBI Taxonomy" id="401976"/>
    <lineage>
        <taxon>Bacteria</taxon>
        <taxon>Bacillati</taxon>
        <taxon>Actinomycetota</taxon>
        <taxon>Actinomycetes</taxon>
        <taxon>Pseudonocardiales</taxon>
        <taxon>Pseudonocardiaceae</taxon>
        <taxon>Pseudonocardia</taxon>
    </lineage>
</organism>
<sequence>MPHWTHDQLAALDQQEVTIATRRRDGELRTFRTVWVVRDGDNLFVRSAYGRESAWFRGTRSAHEGRIEAGGTAVDIAFVDVDDPDLAARLDEHYRTKYAASPGPIATMIGDDARRATMRLDPR</sequence>
<proteinExistence type="predicted"/>
<evidence type="ECO:0000313" key="2">
    <source>
        <dbReference type="Proteomes" id="UP000295560"/>
    </source>
</evidence>
<reference evidence="1 2" key="1">
    <citation type="submission" date="2019-03" db="EMBL/GenBank/DDBJ databases">
        <title>Sequencing the genomes of 1000 actinobacteria strains.</title>
        <authorList>
            <person name="Klenk H.-P."/>
        </authorList>
    </citation>
    <scope>NUCLEOTIDE SEQUENCE [LARGE SCALE GENOMIC DNA]</scope>
    <source>
        <strain evidence="1 2">DSM 44969</strain>
    </source>
</reference>
<dbReference type="InterPro" id="IPR016888">
    <property type="entry name" value="UCP028498"/>
</dbReference>
<dbReference type="RefSeq" id="WP_132422264.1">
    <property type="nucleotide sequence ID" value="NZ_SMFZ01000001.1"/>
</dbReference>
<dbReference type="OrthoDB" id="162563at2"/>
<evidence type="ECO:0008006" key="3">
    <source>
        <dbReference type="Google" id="ProtNLM"/>
    </source>
</evidence>
<dbReference type="AlphaFoldDB" id="A0A4R1HSZ4"/>
<dbReference type="Pfam" id="PF10012">
    <property type="entry name" value="DUF2255"/>
    <property type="match status" value="1"/>
</dbReference>
<dbReference type="Proteomes" id="UP000295560">
    <property type="component" value="Unassembled WGS sequence"/>
</dbReference>